<evidence type="ECO:0000256" key="8">
    <source>
        <dbReference type="SAM" id="Phobius"/>
    </source>
</evidence>
<comment type="similarity">
    <text evidence="2">Belongs to the SPCS3 family.</text>
</comment>
<evidence type="ECO:0000256" key="3">
    <source>
        <dbReference type="ARBA" id="ARBA00022692"/>
    </source>
</evidence>
<evidence type="ECO:0000256" key="5">
    <source>
        <dbReference type="ARBA" id="ARBA00022968"/>
    </source>
</evidence>
<accession>A0A9Q9FC88</accession>
<keyword evidence="5" id="KW-0735">Signal-anchor</keyword>
<keyword evidence="4" id="KW-0256">Endoplasmic reticulum</keyword>
<evidence type="ECO:0000256" key="7">
    <source>
        <dbReference type="ARBA" id="ARBA00023136"/>
    </source>
</evidence>
<dbReference type="EMBL" id="CP075155">
    <property type="protein sequence ID" value="UTX44005.1"/>
    <property type="molecule type" value="Genomic_DNA"/>
</dbReference>
<evidence type="ECO:0000256" key="4">
    <source>
        <dbReference type="ARBA" id="ARBA00022824"/>
    </source>
</evidence>
<evidence type="ECO:0000256" key="1">
    <source>
        <dbReference type="ARBA" id="ARBA00004648"/>
    </source>
</evidence>
<dbReference type="Pfam" id="PF04573">
    <property type="entry name" value="SPC22"/>
    <property type="match status" value="1"/>
</dbReference>
<dbReference type="GO" id="GO:0006465">
    <property type="term" value="P:signal peptide processing"/>
    <property type="evidence" value="ECO:0007669"/>
    <property type="project" value="InterPro"/>
</dbReference>
<evidence type="ECO:0000313" key="10">
    <source>
        <dbReference type="Proteomes" id="UP001059546"/>
    </source>
</evidence>
<evidence type="ECO:0000256" key="6">
    <source>
        <dbReference type="ARBA" id="ARBA00022989"/>
    </source>
</evidence>
<gene>
    <name evidence="9" type="ORF">GPU96_09g17850</name>
</gene>
<proteinExistence type="inferred from homology"/>
<keyword evidence="7 8" id="KW-0472">Membrane</keyword>
<dbReference type="InterPro" id="IPR007653">
    <property type="entry name" value="SPC3"/>
</dbReference>
<name>A0A9Q9FC88_ENCHE</name>
<keyword evidence="3 8" id="KW-0812">Transmembrane</keyword>
<comment type="subcellular location">
    <subcellularLocation>
        <location evidence="1">Endoplasmic reticulum membrane</location>
        <topology evidence="1">Single-pass type II membrane protein</topology>
    </subcellularLocation>
</comment>
<dbReference type="AlphaFoldDB" id="A0A9Q9FC88"/>
<reference evidence="9" key="1">
    <citation type="submission" date="2021-05" db="EMBL/GenBank/DDBJ databases">
        <title>Encephalitozoon hellem ATCC 50604 Complete Genome.</title>
        <authorList>
            <person name="Mascarenhas dos Santos A.C."/>
            <person name="Julian A.T."/>
            <person name="Pombert J.-F."/>
        </authorList>
    </citation>
    <scope>NUCLEOTIDE SEQUENCE</scope>
    <source>
        <strain evidence="9">ATCC 50604</strain>
    </source>
</reference>
<evidence type="ECO:0000313" key="9">
    <source>
        <dbReference type="EMBL" id="UTX44005.1"/>
    </source>
</evidence>
<dbReference type="Proteomes" id="UP001059546">
    <property type="component" value="Chromosome IX"/>
</dbReference>
<keyword evidence="6 8" id="KW-1133">Transmembrane helix</keyword>
<organism evidence="9 10">
    <name type="scientific">Encephalitozoon hellem</name>
    <name type="common">Microsporidian parasite</name>
    <dbReference type="NCBI Taxonomy" id="27973"/>
    <lineage>
        <taxon>Eukaryota</taxon>
        <taxon>Fungi</taxon>
        <taxon>Fungi incertae sedis</taxon>
        <taxon>Microsporidia</taxon>
        <taxon>Unikaryonidae</taxon>
        <taxon>Encephalitozoon</taxon>
    </lineage>
</organism>
<dbReference type="GO" id="GO:0005787">
    <property type="term" value="C:signal peptidase complex"/>
    <property type="evidence" value="ECO:0007669"/>
    <property type="project" value="InterPro"/>
</dbReference>
<protein>
    <submittedName>
        <fullName evidence="9">Signal peptidase subunit</fullName>
    </submittedName>
</protein>
<sequence>MKTSGRRLNALVSFTFSPTVILLLSVFLFSFFVTKAPPASDLRIREYKAYGRTQVVLFEPSIDLSNQFHFNLKQIFVYVRAVYGGKADKSEIIWSRIIGCDDPKKLVGVFRSTYDIVGDLSDSPCFELRGCYFPRVGWIRDVLFCKTDVRI</sequence>
<evidence type="ECO:0000256" key="2">
    <source>
        <dbReference type="ARBA" id="ARBA00009289"/>
    </source>
</evidence>
<feature type="transmembrane region" description="Helical" evidence="8">
    <location>
        <begin position="12"/>
        <end position="33"/>
    </location>
</feature>